<dbReference type="Proteomes" id="UP000008281">
    <property type="component" value="Unassembled WGS sequence"/>
</dbReference>
<gene>
    <name evidence="1" type="ORF">CRE_21643</name>
</gene>
<dbReference type="HOGENOM" id="CLU_1857159_0_0_1"/>
<keyword evidence="2" id="KW-1185">Reference proteome</keyword>
<sequence>MLIFISFYTNHDSIRLSFWFVLFRLFSSNVFKRRANPNAAGLVLLENWNIFSIFRNKKTATTTQSTGPVPETAAIAHDSLMAKPLLRMRQKMLNFRSDTGVSKLTATEEQKVVEKPNGKKIQFADKMVKSTITPGAKK</sequence>
<evidence type="ECO:0000313" key="1">
    <source>
        <dbReference type="EMBL" id="EFP11915.1"/>
    </source>
</evidence>
<organism evidence="2">
    <name type="scientific">Caenorhabditis remanei</name>
    <name type="common">Caenorhabditis vulgaris</name>
    <dbReference type="NCBI Taxonomy" id="31234"/>
    <lineage>
        <taxon>Eukaryota</taxon>
        <taxon>Metazoa</taxon>
        <taxon>Ecdysozoa</taxon>
        <taxon>Nematoda</taxon>
        <taxon>Chromadorea</taxon>
        <taxon>Rhabditida</taxon>
        <taxon>Rhabditina</taxon>
        <taxon>Rhabditomorpha</taxon>
        <taxon>Rhabditoidea</taxon>
        <taxon>Rhabditidae</taxon>
        <taxon>Peloderinae</taxon>
        <taxon>Caenorhabditis</taxon>
    </lineage>
</organism>
<evidence type="ECO:0000313" key="2">
    <source>
        <dbReference type="Proteomes" id="UP000008281"/>
    </source>
</evidence>
<protein>
    <submittedName>
        <fullName evidence="1">Uncharacterized protein</fullName>
    </submittedName>
</protein>
<dbReference type="OrthoDB" id="5871017at2759"/>
<accession>E3NNX9</accession>
<dbReference type="AlphaFoldDB" id="E3NNX9"/>
<dbReference type="eggNOG" id="ENOG502TII1">
    <property type="taxonomic scope" value="Eukaryota"/>
</dbReference>
<proteinExistence type="predicted"/>
<reference evidence="1" key="1">
    <citation type="submission" date="2007-07" db="EMBL/GenBank/DDBJ databases">
        <title>PCAP assembly of the Caenorhabditis remanei genome.</title>
        <authorList>
            <consortium name="The Caenorhabditis remanei Sequencing Consortium"/>
            <person name="Wilson R.K."/>
        </authorList>
    </citation>
    <scope>NUCLEOTIDE SEQUENCE [LARGE SCALE GENOMIC DNA]</scope>
    <source>
        <strain evidence="1">PB4641</strain>
    </source>
</reference>
<dbReference type="EMBL" id="DS269279">
    <property type="protein sequence ID" value="EFP11915.1"/>
    <property type="molecule type" value="Genomic_DNA"/>
</dbReference>
<dbReference type="InParanoid" id="E3NNX9"/>
<name>E3NNX9_CAERE</name>